<dbReference type="InterPro" id="IPR000653">
    <property type="entry name" value="DegT/StrS_aminotransferase"/>
</dbReference>
<dbReference type="InterPro" id="IPR015421">
    <property type="entry name" value="PyrdxlP-dep_Trfase_major"/>
</dbReference>
<dbReference type="PANTHER" id="PTHR30244:SF30">
    <property type="entry name" value="BLR5990 PROTEIN"/>
    <property type="match status" value="1"/>
</dbReference>
<dbReference type="Pfam" id="PF01041">
    <property type="entry name" value="DegT_DnrJ_EryC1"/>
    <property type="match status" value="1"/>
</dbReference>
<dbReference type="FunFam" id="3.40.640.10:FF:000090">
    <property type="entry name" value="Pyridoxal phosphate-dependent aminotransferase"/>
    <property type="match status" value="1"/>
</dbReference>
<dbReference type="InterPro" id="IPR026385">
    <property type="entry name" value="LegC-like"/>
</dbReference>
<keyword evidence="4 13" id="KW-0808">Transferase</keyword>
<comment type="cofactor">
    <cofactor evidence="1">
        <name>pyridoxal 5'-phosphate</name>
        <dbReference type="ChEBI" id="CHEBI:597326"/>
    </cofactor>
</comment>
<dbReference type="PANTHER" id="PTHR30244">
    <property type="entry name" value="TRANSAMINASE"/>
    <property type="match status" value="1"/>
</dbReference>
<dbReference type="AlphaFoldDB" id="A0A1T5APJ1"/>
<gene>
    <name evidence="13" type="ORF">SAMN05660349_00791</name>
</gene>
<evidence type="ECO:0000256" key="8">
    <source>
        <dbReference type="ARBA" id="ARBA00066317"/>
    </source>
</evidence>
<evidence type="ECO:0000256" key="9">
    <source>
        <dbReference type="ARBA" id="ARBA00074221"/>
    </source>
</evidence>
<evidence type="ECO:0000313" key="13">
    <source>
        <dbReference type="EMBL" id="SKB36795.1"/>
    </source>
</evidence>
<dbReference type="GO" id="GO:0000271">
    <property type="term" value="P:polysaccharide biosynthetic process"/>
    <property type="evidence" value="ECO:0007669"/>
    <property type="project" value="TreeGrafter"/>
</dbReference>
<dbReference type="EMBL" id="FUYQ01000004">
    <property type="protein sequence ID" value="SKB36795.1"/>
    <property type="molecule type" value="Genomic_DNA"/>
</dbReference>
<keyword evidence="3 13" id="KW-0032">Aminotransferase</keyword>
<dbReference type="GO" id="GO:0102933">
    <property type="term" value="F:GDP-4-dehydro-6-deoxy-D-mannose-4-aminotransferase activity"/>
    <property type="evidence" value="ECO:0007669"/>
    <property type="project" value="UniProtKB-EC"/>
</dbReference>
<dbReference type="InterPro" id="IPR015422">
    <property type="entry name" value="PyrdxlP-dep_Trfase_small"/>
</dbReference>
<protein>
    <recommendedName>
        <fullName evidence="9">GDP-perosamine synthase</fullName>
        <ecNumber evidence="8">2.6.1.102</ecNumber>
    </recommendedName>
</protein>
<evidence type="ECO:0000256" key="1">
    <source>
        <dbReference type="ARBA" id="ARBA00001933"/>
    </source>
</evidence>
<evidence type="ECO:0000256" key="7">
    <source>
        <dbReference type="ARBA" id="ARBA00051587"/>
    </source>
</evidence>
<dbReference type="CDD" id="cd00616">
    <property type="entry name" value="AHBA_syn"/>
    <property type="match status" value="1"/>
</dbReference>
<dbReference type="RefSeq" id="WP_079682489.1">
    <property type="nucleotide sequence ID" value="NZ_FUYQ01000004.1"/>
</dbReference>
<dbReference type="Gene3D" id="3.90.1150.10">
    <property type="entry name" value="Aspartate Aminotransferase, domain 1"/>
    <property type="match status" value="1"/>
</dbReference>
<dbReference type="PIRSF" id="PIRSF000390">
    <property type="entry name" value="PLP_StrS"/>
    <property type="match status" value="1"/>
</dbReference>
<evidence type="ECO:0000256" key="2">
    <source>
        <dbReference type="ARBA" id="ARBA00005125"/>
    </source>
</evidence>
<evidence type="ECO:0000256" key="11">
    <source>
        <dbReference type="PIRSR" id="PIRSR000390-2"/>
    </source>
</evidence>
<dbReference type="SUPFAM" id="SSF53383">
    <property type="entry name" value="PLP-dependent transferases"/>
    <property type="match status" value="1"/>
</dbReference>
<sequence length="380" mass="43044">MFKDIVDFVHQLYKTEEFVPLHVPRFVGNEKKYLNECIDTTFVSSVGKFVDRFEEMVAEYTGATKAVVCVNGTNALHMAMLLVGVERDDEILTQALTFIATCNAISYIGAHPVFIDVDKDTMGLSPVAVEKWLNENAELKNGVCFNKHTGRRIKACIPMHTFGHPVHLDELVAVCNKYGLELIEDAAESLGSFYKGKHTGTFGKVGAISFNGNKTITTGGGGMLLFNDENLGKFAKHLTTQAKVPHRWEFVHDHVGYNYRMPNINAALGCAQMENLEKFLSNKRDIAEQYKAFFANFTDIEFFCEPKDCHSNYWLNAVLVKDKEMQQEFLQYTNDNGIMTRPIWGLMNKLPMFSSCQTDKLENTLWFEERVVNIPSSVRL</sequence>
<evidence type="ECO:0000256" key="3">
    <source>
        <dbReference type="ARBA" id="ARBA00022576"/>
    </source>
</evidence>
<evidence type="ECO:0000256" key="4">
    <source>
        <dbReference type="ARBA" id="ARBA00022679"/>
    </source>
</evidence>
<dbReference type="Proteomes" id="UP000190852">
    <property type="component" value="Unassembled WGS sequence"/>
</dbReference>
<organism evidence="13 14">
    <name type="scientific">Parabacteroides chartae</name>
    <dbReference type="NCBI Taxonomy" id="1037355"/>
    <lineage>
        <taxon>Bacteria</taxon>
        <taxon>Pseudomonadati</taxon>
        <taxon>Bacteroidota</taxon>
        <taxon>Bacteroidia</taxon>
        <taxon>Bacteroidales</taxon>
        <taxon>Tannerellaceae</taxon>
        <taxon>Parabacteroides</taxon>
    </lineage>
</organism>
<evidence type="ECO:0000313" key="14">
    <source>
        <dbReference type="Proteomes" id="UP000190852"/>
    </source>
</evidence>
<feature type="modified residue" description="N6-(pyridoxal phosphate)lysine" evidence="11">
    <location>
        <position position="214"/>
    </location>
</feature>
<dbReference type="InterPro" id="IPR015424">
    <property type="entry name" value="PyrdxlP-dep_Trfase"/>
</dbReference>
<comment type="similarity">
    <text evidence="6 12">Belongs to the DegT/DnrJ/EryC1 family.</text>
</comment>
<evidence type="ECO:0000256" key="10">
    <source>
        <dbReference type="PIRSR" id="PIRSR000390-1"/>
    </source>
</evidence>
<comment type="catalytic activity">
    <reaction evidence="7">
        <text>GDP-alpha-D-perosamine + 2-oxoglutarate = GDP-4-dehydro-alpha-D-rhamnose + L-glutamate</text>
        <dbReference type="Rhea" id="RHEA:36779"/>
        <dbReference type="ChEBI" id="CHEBI:16810"/>
        <dbReference type="ChEBI" id="CHEBI:29985"/>
        <dbReference type="ChEBI" id="CHEBI:57964"/>
        <dbReference type="ChEBI" id="CHEBI:73996"/>
        <dbReference type="EC" id="2.6.1.102"/>
    </reaction>
</comment>
<keyword evidence="14" id="KW-1185">Reference proteome</keyword>
<dbReference type="Gene3D" id="3.40.640.10">
    <property type="entry name" value="Type I PLP-dependent aspartate aminotransferase-like (Major domain)"/>
    <property type="match status" value="1"/>
</dbReference>
<name>A0A1T5APJ1_9BACT</name>
<dbReference type="NCBIfam" id="TIGR04181">
    <property type="entry name" value="NHT_00031"/>
    <property type="match status" value="1"/>
</dbReference>
<dbReference type="EC" id="2.6.1.102" evidence="8"/>
<accession>A0A1T5APJ1</accession>
<evidence type="ECO:0000256" key="6">
    <source>
        <dbReference type="ARBA" id="ARBA00037999"/>
    </source>
</evidence>
<evidence type="ECO:0000256" key="5">
    <source>
        <dbReference type="ARBA" id="ARBA00022898"/>
    </source>
</evidence>
<comment type="pathway">
    <text evidence="2">Bacterial outer membrane biogenesis; LPS O-antigen biosynthesis.</text>
</comment>
<evidence type="ECO:0000256" key="12">
    <source>
        <dbReference type="RuleBase" id="RU004508"/>
    </source>
</evidence>
<keyword evidence="5 11" id="KW-0663">Pyridoxal phosphate</keyword>
<proteinExistence type="inferred from homology"/>
<reference evidence="14" key="1">
    <citation type="submission" date="2017-02" db="EMBL/GenBank/DDBJ databases">
        <authorList>
            <person name="Varghese N."/>
            <person name="Submissions S."/>
        </authorList>
    </citation>
    <scope>NUCLEOTIDE SEQUENCE [LARGE SCALE GENOMIC DNA]</scope>
    <source>
        <strain evidence="14">DSM 24967</strain>
    </source>
</reference>
<feature type="active site" description="Proton acceptor" evidence="10">
    <location>
        <position position="214"/>
    </location>
</feature>
<dbReference type="GO" id="GO:0030170">
    <property type="term" value="F:pyridoxal phosphate binding"/>
    <property type="evidence" value="ECO:0007669"/>
    <property type="project" value="TreeGrafter"/>
</dbReference>